<feature type="region of interest" description="Disordered" evidence="1">
    <location>
        <begin position="1"/>
        <end position="62"/>
    </location>
</feature>
<feature type="compositionally biased region" description="Basic and acidic residues" evidence="1">
    <location>
        <begin position="18"/>
        <end position="27"/>
    </location>
</feature>
<evidence type="ECO:0000256" key="1">
    <source>
        <dbReference type="SAM" id="MobiDB-lite"/>
    </source>
</evidence>
<name>A0A645J1U2_9ZZZZ</name>
<proteinExistence type="predicted"/>
<sequence length="107" mass="11409">MGRHPDDALLEGDPPGASRDDRSDRGEMLPGARGGGSEARRRPGVLPLGALSDQGAHEGSERALRRGVVRTHVLRGRVLRIRRLVLRGGQTSANPVSRDAASFRAAL</sequence>
<organism evidence="2">
    <name type="scientific">bioreactor metagenome</name>
    <dbReference type="NCBI Taxonomy" id="1076179"/>
    <lineage>
        <taxon>unclassified sequences</taxon>
        <taxon>metagenomes</taxon>
        <taxon>ecological metagenomes</taxon>
    </lineage>
</organism>
<protein>
    <submittedName>
        <fullName evidence="2">Uncharacterized protein</fullName>
    </submittedName>
</protein>
<dbReference type="EMBL" id="VSSQ01128315">
    <property type="protein sequence ID" value="MPN57140.1"/>
    <property type="molecule type" value="Genomic_DNA"/>
</dbReference>
<accession>A0A645J1U2</accession>
<reference evidence="2" key="1">
    <citation type="submission" date="2019-08" db="EMBL/GenBank/DDBJ databases">
        <authorList>
            <person name="Kucharzyk K."/>
            <person name="Murdoch R.W."/>
            <person name="Higgins S."/>
            <person name="Loffler F."/>
        </authorList>
    </citation>
    <scope>NUCLEOTIDE SEQUENCE</scope>
</reference>
<gene>
    <name evidence="2" type="ORF">SDC9_204834</name>
</gene>
<comment type="caution">
    <text evidence="2">The sequence shown here is derived from an EMBL/GenBank/DDBJ whole genome shotgun (WGS) entry which is preliminary data.</text>
</comment>
<dbReference type="AlphaFoldDB" id="A0A645J1U2"/>
<evidence type="ECO:0000313" key="2">
    <source>
        <dbReference type="EMBL" id="MPN57140.1"/>
    </source>
</evidence>